<sequence length="138" mass="15731">MKADSETEKAVMDVLKKFAESYAKHDLESAMSLIAPDDDVVIYGTGADEKFMGSEAIKSQFERDWSQIEEPGLEYKWISVSAVGNVAWASMDAVFKAKIDGRKTKFSSRITEVFEKRENRWLIVQGHFSFPDQSQFFD</sequence>
<dbReference type="Pfam" id="PF13474">
    <property type="entry name" value="SnoaL_3"/>
    <property type="match status" value="1"/>
</dbReference>
<dbReference type="PATRIC" id="fig|1434115.4.peg.1484"/>
<organism evidence="2 3">
    <name type="scientific">Methanosarcina mazei SarPi</name>
    <dbReference type="NCBI Taxonomy" id="1434115"/>
    <lineage>
        <taxon>Archaea</taxon>
        <taxon>Methanobacteriati</taxon>
        <taxon>Methanobacteriota</taxon>
        <taxon>Stenosarchaea group</taxon>
        <taxon>Methanomicrobia</taxon>
        <taxon>Methanosarcinales</taxon>
        <taxon>Methanosarcinaceae</taxon>
        <taxon>Methanosarcina</taxon>
    </lineage>
</organism>
<dbReference type="HOGENOM" id="CLU_150437_0_0_2"/>
<dbReference type="SUPFAM" id="SSF54427">
    <property type="entry name" value="NTF2-like"/>
    <property type="match status" value="1"/>
</dbReference>
<evidence type="ECO:0000313" key="2">
    <source>
        <dbReference type="EMBL" id="AKB61161.1"/>
    </source>
</evidence>
<dbReference type="Proteomes" id="UP000033116">
    <property type="component" value="Chromosome"/>
</dbReference>
<dbReference type="AlphaFoldDB" id="A0A0E3LS51"/>
<dbReference type="RefSeq" id="WP_048037829.1">
    <property type="nucleotide sequence ID" value="NZ_CP009511.1"/>
</dbReference>
<dbReference type="Gene3D" id="3.10.450.50">
    <property type="match status" value="1"/>
</dbReference>
<accession>A0A0E3LS51</accession>
<name>A0A0E3LS51_METMZ</name>
<evidence type="ECO:0000313" key="3">
    <source>
        <dbReference type="Proteomes" id="UP000033116"/>
    </source>
</evidence>
<gene>
    <name evidence="2" type="ORF">MSMAP_1176</name>
</gene>
<dbReference type="InterPro" id="IPR037401">
    <property type="entry name" value="SnoaL-like"/>
</dbReference>
<dbReference type="GeneID" id="24850931"/>
<reference evidence="2 3" key="1">
    <citation type="submission" date="2014-07" db="EMBL/GenBank/DDBJ databases">
        <title>Methanogenic archaea and the global carbon cycle.</title>
        <authorList>
            <person name="Henriksen J.R."/>
            <person name="Luke J."/>
            <person name="Reinhart S."/>
            <person name="Benedict M.N."/>
            <person name="Youngblut N.D."/>
            <person name="Metcalf M.E."/>
            <person name="Whitaker R.J."/>
            <person name="Metcalf W.W."/>
        </authorList>
    </citation>
    <scope>NUCLEOTIDE SEQUENCE [LARGE SCALE GENOMIC DNA]</scope>
    <source>
        <strain evidence="2 3">SarPi</strain>
    </source>
</reference>
<proteinExistence type="predicted"/>
<dbReference type="EMBL" id="CP009511">
    <property type="protein sequence ID" value="AKB61161.1"/>
    <property type="molecule type" value="Genomic_DNA"/>
</dbReference>
<feature type="domain" description="SnoaL-like" evidence="1">
    <location>
        <begin position="11"/>
        <end position="132"/>
    </location>
</feature>
<evidence type="ECO:0000259" key="1">
    <source>
        <dbReference type="Pfam" id="PF13474"/>
    </source>
</evidence>
<dbReference type="InterPro" id="IPR032710">
    <property type="entry name" value="NTF2-like_dom_sf"/>
</dbReference>
<protein>
    <recommendedName>
        <fullName evidence="1">SnoaL-like domain-containing protein</fullName>
    </recommendedName>
</protein>